<proteinExistence type="predicted"/>
<reference evidence="5" key="1">
    <citation type="submission" date="2018-06" db="EMBL/GenBank/DDBJ databases">
        <title>Complete genome of Pseudomonas insecticola strain QZS01.</title>
        <authorList>
            <person name="Wang J."/>
            <person name="Su Q."/>
        </authorList>
    </citation>
    <scope>NUCLEOTIDE SEQUENCE [LARGE SCALE GENOMIC DNA]</scope>
    <source>
        <strain evidence="5">QZS01</strain>
    </source>
</reference>
<dbReference type="EMBL" id="CP029822">
    <property type="protein sequence ID" value="AZS49654.1"/>
    <property type="molecule type" value="Genomic_DNA"/>
</dbReference>
<evidence type="ECO:0000313" key="5">
    <source>
        <dbReference type="Proteomes" id="UP000273143"/>
    </source>
</evidence>
<dbReference type="Proteomes" id="UP000273143">
    <property type="component" value="Chromosome"/>
</dbReference>
<dbReference type="InterPro" id="IPR001509">
    <property type="entry name" value="Epimerase_deHydtase"/>
</dbReference>
<keyword evidence="2" id="KW-0119">Carbohydrate metabolism</keyword>
<feature type="domain" description="NAD-dependent epimerase/dehydratase" evidence="3">
    <location>
        <begin position="9"/>
        <end position="181"/>
    </location>
</feature>
<evidence type="ECO:0000259" key="3">
    <source>
        <dbReference type="Pfam" id="PF01370"/>
    </source>
</evidence>
<dbReference type="KEGG" id="emo:DM558_02150"/>
<name>A0A3S9XB29_9GAMM</name>
<gene>
    <name evidence="4" type="ORF">DM558_02150</name>
</gene>
<dbReference type="Pfam" id="PF01370">
    <property type="entry name" value="Epimerase"/>
    <property type="match status" value="1"/>
</dbReference>
<dbReference type="Gene3D" id="3.40.50.720">
    <property type="entry name" value="NAD(P)-binding Rossmann-like Domain"/>
    <property type="match status" value="1"/>
</dbReference>
<dbReference type="SUPFAM" id="SSF51735">
    <property type="entry name" value="NAD(P)-binding Rossmann-fold domains"/>
    <property type="match status" value="1"/>
</dbReference>
<evidence type="ECO:0000313" key="4">
    <source>
        <dbReference type="EMBL" id="AZS49654.1"/>
    </source>
</evidence>
<sequence>MAKQFKRLLITGAAGALGTVLRNNLRDYADILRLSDINAMGKAAPHEEIVQCDLADFDAVLSMVKDVDMIIHFGGIPVESDFHSIVHSNIVGSHNIYEAARKQGVKRVIYASSNHAIGFYKSTEVIDTEAMHRPDSFYGLSKCFVEDLGSYYYDKFKIESVNIRIGSCYAEPTDRRMLATWLSFDDLTQLIVKSLTTPRVGFAVIYGASNNDQQYWDNSKASFLGYAPKDNAGHYREIVLAKLPDTDPDHALYKFQGGNFAAAMPDDK</sequence>
<dbReference type="AlphaFoldDB" id="A0A3S9XB29"/>
<dbReference type="InterPro" id="IPR036291">
    <property type="entry name" value="NAD(P)-bd_dom_sf"/>
</dbReference>
<dbReference type="RefSeq" id="WP_127161846.1">
    <property type="nucleotide sequence ID" value="NZ_CP029822.1"/>
</dbReference>
<keyword evidence="1" id="KW-0521">NADP</keyword>
<keyword evidence="5" id="KW-1185">Reference proteome</keyword>
<protein>
    <submittedName>
        <fullName evidence="4">NAD(P)-dependent oxidoreductase</fullName>
    </submittedName>
</protein>
<accession>A0A3S9XB29</accession>
<evidence type="ECO:0000256" key="2">
    <source>
        <dbReference type="ARBA" id="ARBA00023277"/>
    </source>
</evidence>
<organism evidence="4 5">
    <name type="scientific">Entomomonas moraniae</name>
    <dbReference type="NCBI Taxonomy" id="2213226"/>
    <lineage>
        <taxon>Bacteria</taxon>
        <taxon>Pseudomonadati</taxon>
        <taxon>Pseudomonadota</taxon>
        <taxon>Gammaproteobacteria</taxon>
        <taxon>Pseudomonadales</taxon>
        <taxon>Pseudomonadaceae</taxon>
        <taxon>Entomomonas</taxon>
    </lineage>
</organism>
<dbReference type="PANTHER" id="PTHR43103:SF3">
    <property type="entry name" value="ADP-L-GLYCERO-D-MANNO-HEPTOSE-6-EPIMERASE"/>
    <property type="match status" value="1"/>
</dbReference>
<evidence type="ECO:0000256" key="1">
    <source>
        <dbReference type="ARBA" id="ARBA00022857"/>
    </source>
</evidence>
<dbReference type="PANTHER" id="PTHR43103">
    <property type="entry name" value="NUCLEOSIDE-DIPHOSPHATE-SUGAR EPIMERASE"/>
    <property type="match status" value="1"/>
</dbReference>